<dbReference type="Pfam" id="PF09669">
    <property type="entry name" value="Phage_pRha"/>
    <property type="match status" value="1"/>
</dbReference>
<protein>
    <submittedName>
        <fullName evidence="2">Phage regulatory protein</fullName>
    </submittedName>
</protein>
<accession>A0A3S0P675</accession>
<dbReference type="NCBIfam" id="TIGR02681">
    <property type="entry name" value="phage_pRha"/>
    <property type="match status" value="1"/>
</dbReference>
<reference evidence="2 3" key="1">
    <citation type="submission" date="2018-12" db="EMBL/GenBank/DDBJ databases">
        <title>Lysinibacillus antri sp. nov., isolated from a cave soil.</title>
        <authorList>
            <person name="Narsing Rao M.P."/>
            <person name="Zhang H."/>
            <person name="Dong Z.-Y."/>
            <person name="Niu X.-K."/>
            <person name="Zhang K."/>
            <person name="Fang B.-Z."/>
            <person name="Kang Y.-Q."/>
            <person name="Xiao M."/>
            <person name="Li W.-J."/>
        </authorList>
    </citation>
    <scope>NUCLEOTIDE SEQUENCE [LARGE SCALE GENOMIC DNA]</scope>
    <source>
        <strain evidence="2 3">SYSU K30002</strain>
    </source>
</reference>
<comment type="caution">
    <text evidence="2">The sequence shown here is derived from an EMBL/GenBank/DDBJ whole genome shotgun (WGS) entry which is preliminary data.</text>
</comment>
<proteinExistence type="predicted"/>
<dbReference type="RefSeq" id="WP_126657412.1">
    <property type="nucleotide sequence ID" value="NZ_RYYR01000002.1"/>
</dbReference>
<evidence type="ECO:0000313" key="3">
    <source>
        <dbReference type="Proteomes" id="UP000287910"/>
    </source>
</evidence>
<evidence type="ECO:0000259" key="1">
    <source>
        <dbReference type="Pfam" id="PF10552"/>
    </source>
</evidence>
<dbReference type="InterPro" id="IPR014054">
    <property type="entry name" value="Phage_regulatory_Rha"/>
</dbReference>
<dbReference type="InterPro" id="IPR018878">
    <property type="entry name" value="ORF6C_dom"/>
</dbReference>
<dbReference type="Pfam" id="PF10552">
    <property type="entry name" value="ORF6C"/>
    <property type="match status" value="1"/>
</dbReference>
<gene>
    <name evidence="2" type="ORF">EK386_02370</name>
</gene>
<organism evidence="2 3">
    <name type="scientific">Lysinibacillus antri</name>
    <dbReference type="NCBI Taxonomy" id="2498145"/>
    <lineage>
        <taxon>Bacteria</taxon>
        <taxon>Bacillati</taxon>
        <taxon>Bacillota</taxon>
        <taxon>Bacilli</taxon>
        <taxon>Bacillales</taxon>
        <taxon>Bacillaceae</taxon>
        <taxon>Lysinibacillus</taxon>
    </lineage>
</organism>
<evidence type="ECO:0000313" key="2">
    <source>
        <dbReference type="EMBL" id="RUL56495.1"/>
    </source>
</evidence>
<name>A0A3S0P675_9BACI</name>
<dbReference type="Proteomes" id="UP000287910">
    <property type="component" value="Unassembled WGS sequence"/>
</dbReference>
<dbReference type="AlphaFoldDB" id="A0A3S0P675"/>
<keyword evidence="3" id="KW-1185">Reference proteome</keyword>
<dbReference type="EMBL" id="RYYR01000002">
    <property type="protein sequence ID" value="RUL56495.1"/>
    <property type="molecule type" value="Genomic_DNA"/>
</dbReference>
<sequence length="232" mass="27156">MNRLPRNISSVEVAEMVERRHDQVMRDIRNIIDQLGDHTFVESYFIESSYTNTQNKELPCFLLTKKGCELYGTRMTGEKGTQFAVKYIERFNEMEVQITEQNNLPQDPVELALQTSLKNYQEIRSIRNDIDFLKDSMRIDGKQELALKEQGKAKVFEVLGGYDSAAYNKMGKKVFAKLWGDFKRHFLLPRSMELAKKDFDEGVRFIAMWRPDTTMMMEIDTCNRQAQLKLVK</sequence>
<feature type="domain" description="ORF6C" evidence="1">
    <location>
        <begin position="110"/>
        <end position="219"/>
    </location>
</feature>